<feature type="chain" id="PRO_5045590932" evidence="4">
    <location>
        <begin position="24"/>
        <end position="323"/>
    </location>
</feature>
<comment type="subcellular location">
    <subcellularLocation>
        <location evidence="1">Cell envelope</location>
    </subcellularLocation>
</comment>
<feature type="signal peptide" evidence="4">
    <location>
        <begin position="1"/>
        <end position="23"/>
    </location>
</feature>
<dbReference type="Gene3D" id="3.40.50.2300">
    <property type="match status" value="2"/>
</dbReference>
<dbReference type="EMBL" id="BNAU01000001">
    <property type="protein sequence ID" value="GHE78613.1"/>
    <property type="molecule type" value="Genomic_DNA"/>
</dbReference>
<dbReference type="InterPro" id="IPR025997">
    <property type="entry name" value="SBP_2_dom"/>
</dbReference>
<evidence type="ECO:0000259" key="5">
    <source>
        <dbReference type="Pfam" id="PF13407"/>
    </source>
</evidence>
<dbReference type="CDD" id="cd20005">
    <property type="entry name" value="PBP1_ABC_sugar_binding-like"/>
    <property type="match status" value="1"/>
</dbReference>
<sequence>MRTQKIVAAVAGAVLALTMTACGQGGDTGGGGGGNGPLIAIVSKGFQHQFWQAVKKGAEDEAAAKGARTTFVGPATEKDVEQQVNMLTNELAKSPKALGFAALDSRAAAPLLQQAKSQNIPVVAFDSGVDSDIPVTTVATDNKAAAAEAAKHLAEQIGGQGKVALVVHDQTSLSGKDRRDGFLDWMAKNAPGITVLPPQYGGGDQLESANITKSIIAANPDLKGIYASNEGSAIGVIKGVQESGKQGLTIVGFDSGKAQIDAINSGLMAGAVTQDPVDMGRQLVDAALKAINHEQLPKRIDTAYYWYDKTNINDPKIQAALYQ</sequence>
<keyword evidence="7" id="KW-1185">Reference proteome</keyword>
<proteinExistence type="inferred from homology"/>
<evidence type="ECO:0000256" key="4">
    <source>
        <dbReference type="SAM" id="SignalP"/>
    </source>
</evidence>
<evidence type="ECO:0000313" key="6">
    <source>
        <dbReference type="EMBL" id="GHE78613.1"/>
    </source>
</evidence>
<keyword evidence="3 4" id="KW-0732">Signal</keyword>
<dbReference type="SUPFAM" id="SSF53822">
    <property type="entry name" value="Periplasmic binding protein-like I"/>
    <property type="match status" value="1"/>
</dbReference>
<dbReference type="PANTHER" id="PTHR46847:SF1">
    <property type="entry name" value="D-ALLOSE-BINDING PERIPLASMIC PROTEIN-RELATED"/>
    <property type="match status" value="1"/>
</dbReference>
<evidence type="ECO:0000313" key="7">
    <source>
        <dbReference type="Proteomes" id="UP000605897"/>
    </source>
</evidence>
<protein>
    <submittedName>
        <fullName evidence="6">LacI family transcriptional regulator</fullName>
    </submittedName>
</protein>
<dbReference type="Pfam" id="PF13407">
    <property type="entry name" value="Peripla_BP_4"/>
    <property type="match status" value="1"/>
</dbReference>
<gene>
    <name evidence="6" type="ORF">GCM10017786_05380</name>
</gene>
<evidence type="ECO:0000256" key="3">
    <source>
        <dbReference type="ARBA" id="ARBA00022729"/>
    </source>
</evidence>
<name>A0ABQ3IC56_9PSEU</name>
<comment type="caution">
    <text evidence="6">The sequence shown here is derived from an EMBL/GenBank/DDBJ whole genome shotgun (WGS) entry which is preliminary data.</text>
</comment>
<dbReference type="RefSeq" id="WP_191242869.1">
    <property type="nucleotide sequence ID" value="NZ_BNAU01000001.1"/>
</dbReference>
<dbReference type="PROSITE" id="PS51257">
    <property type="entry name" value="PROKAR_LIPOPROTEIN"/>
    <property type="match status" value="1"/>
</dbReference>
<dbReference type="InterPro" id="IPR028082">
    <property type="entry name" value="Peripla_BP_I"/>
</dbReference>
<organism evidence="6 7">
    <name type="scientific">Amycolatopsis deserti</name>
    <dbReference type="NCBI Taxonomy" id="185696"/>
    <lineage>
        <taxon>Bacteria</taxon>
        <taxon>Bacillati</taxon>
        <taxon>Actinomycetota</taxon>
        <taxon>Actinomycetes</taxon>
        <taxon>Pseudonocardiales</taxon>
        <taxon>Pseudonocardiaceae</taxon>
        <taxon>Amycolatopsis</taxon>
    </lineage>
</organism>
<dbReference type="Proteomes" id="UP000605897">
    <property type="component" value="Unassembled WGS sequence"/>
</dbReference>
<accession>A0ABQ3IC56</accession>
<dbReference type="PANTHER" id="PTHR46847">
    <property type="entry name" value="D-ALLOSE-BINDING PERIPLASMIC PROTEIN-RELATED"/>
    <property type="match status" value="1"/>
</dbReference>
<reference evidence="7" key="1">
    <citation type="journal article" date="2019" name="Int. J. Syst. Evol. Microbiol.">
        <title>The Global Catalogue of Microorganisms (GCM) 10K type strain sequencing project: providing services to taxonomists for standard genome sequencing and annotation.</title>
        <authorList>
            <consortium name="The Broad Institute Genomics Platform"/>
            <consortium name="The Broad Institute Genome Sequencing Center for Infectious Disease"/>
            <person name="Wu L."/>
            <person name="Ma J."/>
        </authorList>
    </citation>
    <scope>NUCLEOTIDE SEQUENCE [LARGE SCALE GENOMIC DNA]</scope>
    <source>
        <strain evidence="7">CGMCC 4.7677</strain>
    </source>
</reference>
<evidence type="ECO:0000256" key="2">
    <source>
        <dbReference type="ARBA" id="ARBA00007639"/>
    </source>
</evidence>
<comment type="similarity">
    <text evidence="2">Belongs to the bacterial solute-binding protein 2 family.</text>
</comment>
<evidence type="ECO:0000256" key="1">
    <source>
        <dbReference type="ARBA" id="ARBA00004196"/>
    </source>
</evidence>
<feature type="domain" description="Periplasmic binding protein" evidence="5">
    <location>
        <begin position="39"/>
        <end position="294"/>
    </location>
</feature>